<gene>
    <name evidence="11" type="ORF">ACFPPD_14860</name>
</gene>
<name>A0ABW0LZM1_9BACL</name>
<evidence type="ECO:0000313" key="12">
    <source>
        <dbReference type="Proteomes" id="UP001596105"/>
    </source>
</evidence>
<keyword evidence="7" id="KW-0408">Iron</keyword>
<keyword evidence="12" id="KW-1185">Reference proteome</keyword>
<dbReference type="PANTHER" id="PTHR42771:SF11">
    <property type="entry name" value="FERRICHROME TRANSPORT ATP-BINDING PROTEIN FHUC"/>
    <property type="match status" value="1"/>
</dbReference>
<dbReference type="InterPro" id="IPR017871">
    <property type="entry name" value="ABC_transporter-like_CS"/>
</dbReference>
<dbReference type="RefSeq" id="WP_209751860.1">
    <property type="nucleotide sequence ID" value="NZ_JBHSMH010000047.1"/>
</dbReference>
<proteinExistence type="predicted"/>
<keyword evidence="6 11" id="KW-0067">ATP-binding</keyword>
<evidence type="ECO:0000256" key="3">
    <source>
        <dbReference type="ARBA" id="ARBA00022475"/>
    </source>
</evidence>
<dbReference type="Proteomes" id="UP001596105">
    <property type="component" value="Unassembled WGS sequence"/>
</dbReference>
<protein>
    <submittedName>
        <fullName evidence="11">ABC transporter ATP-binding protein</fullName>
    </submittedName>
</protein>
<organism evidence="11 12">
    <name type="scientific">Cohnella suwonensis</name>
    <dbReference type="NCBI Taxonomy" id="696072"/>
    <lineage>
        <taxon>Bacteria</taxon>
        <taxon>Bacillati</taxon>
        <taxon>Bacillota</taxon>
        <taxon>Bacilli</taxon>
        <taxon>Bacillales</taxon>
        <taxon>Paenibacillaceae</taxon>
        <taxon>Cohnella</taxon>
    </lineage>
</organism>
<reference evidence="12" key="1">
    <citation type="journal article" date="2019" name="Int. J. Syst. Evol. Microbiol.">
        <title>The Global Catalogue of Microorganisms (GCM) 10K type strain sequencing project: providing services to taxonomists for standard genome sequencing and annotation.</title>
        <authorList>
            <consortium name="The Broad Institute Genomics Platform"/>
            <consortium name="The Broad Institute Genome Sequencing Center for Infectious Disease"/>
            <person name="Wu L."/>
            <person name="Ma J."/>
        </authorList>
    </citation>
    <scope>NUCLEOTIDE SEQUENCE [LARGE SCALE GENOMIC DNA]</scope>
    <source>
        <strain evidence="12">CCUG 57113</strain>
    </source>
</reference>
<evidence type="ECO:0000256" key="5">
    <source>
        <dbReference type="ARBA" id="ARBA00022741"/>
    </source>
</evidence>
<keyword evidence="4" id="KW-0410">Iron transport</keyword>
<evidence type="ECO:0000256" key="1">
    <source>
        <dbReference type="ARBA" id="ARBA00004202"/>
    </source>
</evidence>
<dbReference type="CDD" id="cd03214">
    <property type="entry name" value="ABC_Iron-Siderophores_B12_Hemin"/>
    <property type="match status" value="1"/>
</dbReference>
<evidence type="ECO:0000259" key="10">
    <source>
        <dbReference type="PROSITE" id="PS50893"/>
    </source>
</evidence>
<evidence type="ECO:0000256" key="4">
    <source>
        <dbReference type="ARBA" id="ARBA00022496"/>
    </source>
</evidence>
<evidence type="ECO:0000256" key="6">
    <source>
        <dbReference type="ARBA" id="ARBA00022840"/>
    </source>
</evidence>
<evidence type="ECO:0000256" key="2">
    <source>
        <dbReference type="ARBA" id="ARBA00022448"/>
    </source>
</evidence>
<dbReference type="EMBL" id="JBHSMH010000047">
    <property type="protein sequence ID" value="MFC5469996.1"/>
    <property type="molecule type" value="Genomic_DNA"/>
</dbReference>
<keyword evidence="9" id="KW-0472">Membrane</keyword>
<dbReference type="PROSITE" id="PS50893">
    <property type="entry name" value="ABC_TRANSPORTER_2"/>
    <property type="match status" value="1"/>
</dbReference>
<keyword evidence="5" id="KW-0547">Nucleotide-binding</keyword>
<feature type="domain" description="ABC transporter" evidence="10">
    <location>
        <begin position="5"/>
        <end position="241"/>
    </location>
</feature>
<dbReference type="Gene3D" id="3.40.50.300">
    <property type="entry name" value="P-loop containing nucleotide triphosphate hydrolases"/>
    <property type="match status" value="1"/>
</dbReference>
<keyword evidence="3" id="KW-1003">Cell membrane</keyword>
<dbReference type="InterPro" id="IPR051535">
    <property type="entry name" value="Siderophore_ABC-ATPase"/>
</dbReference>
<dbReference type="PROSITE" id="PS00211">
    <property type="entry name" value="ABC_TRANSPORTER_1"/>
    <property type="match status" value="1"/>
</dbReference>
<dbReference type="SUPFAM" id="SSF52540">
    <property type="entry name" value="P-loop containing nucleoside triphosphate hydrolases"/>
    <property type="match status" value="1"/>
</dbReference>
<keyword evidence="8" id="KW-0406">Ion transport</keyword>
<accession>A0ABW0LZM1</accession>
<comment type="subcellular location">
    <subcellularLocation>
        <location evidence="1">Cell membrane</location>
        <topology evidence="1">Peripheral membrane protein</topology>
    </subcellularLocation>
</comment>
<comment type="caution">
    <text evidence="11">The sequence shown here is derived from an EMBL/GenBank/DDBJ whole genome shotgun (WGS) entry which is preliminary data.</text>
</comment>
<evidence type="ECO:0000256" key="7">
    <source>
        <dbReference type="ARBA" id="ARBA00023004"/>
    </source>
</evidence>
<dbReference type="InterPro" id="IPR003593">
    <property type="entry name" value="AAA+_ATPase"/>
</dbReference>
<evidence type="ECO:0000313" key="11">
    <source>
        <dbReference type="EMBL" id="MFC5469996.1"/>
    </source>
</evidence>
<dbReference type="InterPro" id="IPR003439">
    <property type="entry name" value="ABC_transporter-like_ATP-bd"/>
</dbReference>
<dbReference type="Pfam" id="PF00005">
    <property type="entry name" value="ABC_tran"/>
    <property type="match status" value="1"/>
</dbReference>
<evidence type="ECO:0000256" key="9">
    <source>
        <dbReference type="ARBA" id="ARBA00023136"/>
    </source>
</evidence>
<dbReference type="GO" id="GO:0005524">
    <property type="term" value="F:ATP binding"/>
    <property type="evidence" value="ECO:0007669"/>
    <property type="project" value="UniProtKB-KW"/>
</dbReference>
<keyword evidence="2" id="KW-0813">Transport</keyword>
<sequence length="280" mass="31450">METVLTAADLRFGYSDRLLIDGVGLDIVKGEIVSIVGPNGSGKSTVLRLLTRLLNPSGGAVFLEGEAIARLNTKKVARKLTMLPQTQDHLLDMTVRDLVRQGRNPHLKWYEECRGEHEDVVDWAIAMTDLTALQYRQLYTMSGGERQRAWIAMAIAQKPHTLLLDEPTTYLDIAHQLEIMELLRHLNETQGITIAMVLHDLNQASRYSDRIIAIKDGKVVRQGEPKAVFDQAFFRDVFSIEAKIRIDGGKPEFTPYGVVRARAEEPPEARTATKKRAPTH</sequence>
<dbReference type="InterPro" id="IPR027417">
    <property type="entry name" value="P-loop_NTPase"/>
</dbReference>
<dbReference type="SMART" id="SM00382">
    <property type="entry name" value="AAA"/>
    <property type="match status" value="1"/>
</dbReference>
<dbReference type="PANTHER" id="PTHR42771">
    <property type="entry name" value="IRON(3+)-HYDROXAMATE IMPORT ATP-BINDING PROTEIN FHUC"/>
    <property type="match status" value="1"/>
</dbReference>
<evidence type="ECO:0000256" key="8">
    <source>
        <dbReference type="ARBA" id="ARBA00023065"/>
    </source>
</evidence>